<dbReference type="RefSeq" id="WP_146220519.1">
    <property type="nucleotide sequence ID" value="NZ_QGTX01000001.1"/>
</dbReference>
<feature type="compositionally biased region" description="Low complexity" evidence="1">
    <location>
        <begin position="1647"/>
        <end position="1663"/>
    </location>
</feature>
<comment type="caution">
    <text evidence="2">The sequence shown here is derived from an EMBL/GenBank/DDBJ whole genome shotgun (WGS) entry which is preliminary data.</text>
</comment>
<dbReference type="SUPFAM" id="SSF55874">
    <property type="entry name" value="ATPase domain of HSP90 chaperone/DNA topoisomerase II/histidine kinase"/>
    <property type="match status" value="1"/>
</dbReference>
<organism evidence="2 3">
    <name type="scientific">Geodermatophilus normandii</name>
    <dbReference type="NCBI Taxonomy" id="1137989"/>
    <lineage>
        <taxon>Bacteria</taxon>
        <taxon>Bacillati</taxon>
        <taxon>Actinomycetota</taxon>
        <taxon>Actinomycetes</taxon>
        <taxon>Geodermatophilales</taxon>
        <taxon>Geodermatophilaceae</taxon>
        <taxon>Geodermatophilus</taxon>
    </lineage>
</organism>
<dbReference type="PANTHER" id="PTHR32387:SF0">
    <property type="entry name" value="PROTEIN NO VEIN"/>
    <property type="match status" value="1"/>
</dbReference>
<keyword evidence="3" id="KW-1185">Reference proteome</keyword>
<dbReference type="PANTHER" id="PTHR32387">
    <property type="entry name" value="WU:FJ29H11"/>
    <property type="match status" value="1"/>
</dbReference>
<dbReference type="Gene3D" id="3.30.565.10">
    <property type="entry name" value="Histidine kinase-like ATPase, C-terminal domain"/>
    <property type="match status" value="1"/>
</dbReference>
<evidence type="ECO:0000256" key="1">
    <source>
        <dbReference type="SAM" id="MobiDB-lite"/>
    </source>
</evidence>
<reference evidence="3" key="1">
    <citation type="submission" date="2018-05" db="EMBL/GenBank/DDBJ databases">
        <authorList>
            <person name="Klenk H.-P."/>
            <person name="Huntemann M."/>
            <person name="Clum A."/>
            <person name="Pillay M."/>
            <person name="Palaniappan K."/>
            <person name="Varghese N."/>
            <person name="Mikhailova N."/>
            <person name="Stamatis D."/>
            <person name="Reddy T."/>
            <person name="Daum C."/>
            <person name="Shapiro N."/>
            <person name="Ivanova N."/>
            <person name="Kyrpides N."/>
            <person name="Woyke T."/>
        </authorList>
    </citation>
    <scope>NUCLEOTIDE SEQUENCE [LARGE SCALE GENOMIC DNA]</scope>
    <source>
        <strain evidence="3">DSM 45417</strain>
    </source>
</reference>
<dbReference type="OrthoDB" id="9776021at2"/>
<gene>
    <name evidence="2" type="ORF">JD79_04379</name>
</gene>
<evidence type="ECO:0000313" key="3">
    <source>
        <dbReference type="Proteomes" id="UP000246661"/>
    </source>
</evidence>
<evidence type="ECO:0000313" key="2">
    <source>
        <dbReference type="EMBL" id="PWW25181.1"/>
    </source>
</evidence>
<name>A0A317QQR4_9ACTN</name>
<dbReference type="Proteomes" id="UP000246661">
    <property type="component" value="Unassembled WGS sequence"/>
</dbReference>
<feature type="region of interest" description="Disordered" evidence="1">
    <location>
        <begin position="1647"/>
        <end position="1676"/>
    </location>
</feature>
<protein>
    <recommendedName>
        <fullName evidence="4">Protein NO VEIN C-terminal domain-containing protein</fullName>
    </recommendedName>
</protein>
<accession>A0A317QQR4</accession>
<dbReference type="EMBL" id="QGTX01000001">
    <property type="protein sequence ID" value="PWW25181.1"/>
    <property type="molecule type" value="Genomic_DNA"/>
</dbReference>
<dbReference type="InterPro" id="IPR036890">
    <property type="entry name" value="HATPase_C_sf"/>
</dbReference>
<proteinExistence type="predicted"/>
<dbReference type="NCBIfam" id="NF047352">
    <property type="entry name" value="P_loop_sacsin"/>
    <property type="match status" value="1"/>
</dbReference>
<dbReference type="InterPro" id="IPR052957">
    <property type="entry name" value="Auxin_embryo_med"/>
</dbReference>
<evidence type="ECO:0008006" key="4">
    <source>
        <dbReference type="Google" id="ProtNLM"/>
    </source>
</evidence>
<sequence>MSVDVIGGARRLVEDRIHERAVHETAEQVQTTCSFARAERLLGREYHGRFLIELLQNAADAWRLQAGPGERSPVRVVLDTDGPALVVANQGAEFPAQVVLDSLGHIGRSTKAQGEAIGHKGIGFKSVLEVSATPELYSGLGPQGPRLAVRFDAEAALLQIRERSSGWEKYLSEVPDVEREVDAVPVLRFPRWVEEPPPVVAELAAEGFTTVIRLPFTGAGPVQDWLAVVRRALDDDVTDQILLLLGTFDEVVVDDRLANTRRTVAPSWQPRELLSGGIVRESVLIRRDGAPSSSWFLYRQGNGGLADETAVGVRVQPVGEGPPEVVPPLEGDAGAPFHLFFPTRIASGLPLLLHGYFEVDAARTGFYEGSAVRNREVLEALGRLSVQALADLAETGAVDLLSLVERLAATTPPDDPHARRFREAVLAGLDDVAWVPLAEGGDTPRRARPVDCLVTGDGRLDDALLTTFPAEYLERQSKRRVADPALSGAARALLLARRPTDVEEVWAEVGTLLRPGSSSPWPEGGEDNGFRALLDLVTVLQALDRRRCEELLTSLRGDPQARLLPVPAPDGGRRLFPLPAPEDGVRGRTSSLVMGRVREAGAALQPPAAMDVVFLRDGLLASEADGDRAKPLGVRPFTVDTVLDRLAAVQDAEGGEVVTFLWSLLARERGHEFGTAKGAHLVATLDPAQWFWCQPGRAELTENDRAKQRRQRRLSDVRLPARDGSWRPAGTLAFGDDWADWLETWAPADQATTTRAATYRALGQVAPDDGALLGAPQQVLPLLPELTGLLDDDAADPDDEADPDAAPRRKAARHLVLDGRTLQRERLAFLLRLGVWEVLPVEAHENRRETQNPERPWAGLRSRLRPGVDAGWWDFDAPRWAGRGHLNVRVSEDFRFRWVLDQPDVAGRLAVAALLDTGAGLYGQLMTAAAFCQSCSDAGHGRHGVRYRTGVDDRGVSTLALQLTAERWVPTSLAGEPQPEGAAPGAVWWAENPPSDAGMANSPLRFLPLLHRKTAMSSELRRLCGITDLEHSTPERLTNLLRDLRAGVESGAVLSGSGRQALIGLHRLAYGRLSELGESGAALLQEVGVLCELDGSLVYRPPGEARHDDDRFATYRRYFTGVVPFVVLARDKGPVARRLGLTPFEVTVRRQAADAGTDVTAEMSDALAERLPELFAVLVHHSLGAQTLEPTSNEFETRSRRLQGLVVRQVADLVLDVEAVGTGRTVVVGEGSVHDLFLDGATTLTPVLFHDLDGPDWPRRLRTRLASHLAVLVENTAYTATFQLLLLAEDDAERERVLHDLGISTDDVDAVRLRLGAVTEMDRRTSRVWFDAVLSVLYGVPTSVGPHAAAELRAAGLPPEVAEQVAAAGGGQSVRTDAGPVLRLLDDAGVDLVALDRRLRDAGDPGLEVRAATQQLRAWKALHGRRLVAVLAGAGASEEAARAGVDGLLPPPVLALVLDPAPTRVLAGVGHLLTVAGLAPDVEALVANPLAELVRLARAQGPADLDERVDALYVDDERRRVLARLAASWRTETAFFGTLARTTPGETRAATRGHHDAVGQLLPSRVVQPSDLCACLPQVFVGRPGVQDRLAARLVDSVTAPGPDRAELLAELSDWLPVTLAETVETALAAPVKELVRQVRDRVGRLGAAGLAPTTPAGLATPTDRAPRRPGPTTVPRVTVDASVDQRKKRLGDEAESWALACVVRPLLALAPAERAAALEEVADLLRRDAQGAAVEAALAHLPAASSPDAEEEDLLADLAGLLHVSRHGDGFGYDLLGWLPTHEGAAPQPVALEVKSSAHGRFLLSRNEWATAQRFSAAGEGAAYAVLVVRRGASGATPARLDLLPDPVRLREKDLLRLEEDTYQVRYAVR</sequence>